<sequence length="63" mass="7181">FLRTSRFASSQSKGQRTDHTSSLQQTSFVQLIGVLPKSLHLALTKSVVKRGFNKNPIRWVQLR</sequence>
<evidence type="ECO:0000256" key="1">
    <source>
        <dbReference type="SAM" id="MobiDB-lite"/>
    </source>
</evidence>
<reference evidence="2" key="1">
    <citation type="submission" date="2021-06" db="EMBL/GenBank/DDBJ databases">
        <authorList>
            <person name="Kallberg Y."/>
            <person name="Tangrot J."/>
            <person name="Rosling A."/>
        </authorList>
    </citation>
    <scope>NUCLEOTIDE SEQUENCE</scope>
    <source>
        <strain evidence="2">MT106</strain>
    </source>
</reference>
<evidence type="ECO:0000313" key="3">
    <source>
        <dbReference type="Proteomes" id="UP000789831"/>
    </source>
</evidence>
<comment type="caution">
    <text evidence="2">The sequence shown here is derived from an EMBL/GenBank/DDBJ whole genome shotgun (WGS) entry which is preliminary data.</text>
</comment>
<accession>A0A9N9DLE8</accession>
<evidence type="ECO:0000313" key="2">
    <source>
        <dbReference type="EMBL" id="CAG8639329.1"/>
    </source>
</evidence>
<feature type="region of interest" description="Disordered" evidence="1">
    <location>
        <begin position="1"/>
        <end position="23"/>
    </location>
</feature>
<feature type="non-terminal residue" evidence="2">
    <location>
        <position position="1"/>
    </location>
</feature>
<gene>
    <name evidence="2" type="ORF">AGERDE_LOCUS10902</name>
</gene>
<protein>
    <submittedName>
        <fullName evidence="2">9808_t:CDS:1</fullName>
    </submittedName>
</protein>
<dbReference type="AlphaFoldDB" id="A0A9N9DLE8"/>
<name>A0A9N9DLE8_9GLOM</name>
<proteinExistence type="predicted"/>
<keyword evidence="3" id="KW-1185">Reference proteome</keyword>
<dbReference type="Proteomes" id="UP000789831">
    <property type="component" value="Unassembled WGS sequence"/>
</dbReference>
<organism evidence="2 3">
    <name type="scientific">Ambispora gerdemannii</name>
    <dbReference type="NCBI Taxonomy" id="144530"/>
    <lineage>
        <taxon>Eukaryota</taxon>
        <taxon>Fungi</taxon>
        <taxon>Fungi incertae sedis</taxon>
        <taxon>Mucoromycota</taxon>
        <taxon>Glomeromycotina</taxon>
        <taxon>Glomeromycetes</taxon>
        <taxon>Archaeosporales</taxon>
        <taxon>Ambisporaceae</taxon>
        <taxon>Ambispora</taxon>
    </lineage>
</organism>
<dbReference type="EMBL" id="CAJVPL010003841">
    <property type="protein sequence ID" value="CAG8639329.1"/>
    <property type="molecule type" value="Genomic_DNA"/>
</dbReference>